<reference evidence="6" key="1">
    <citation type="submission" date="2021-02" db="EMBL/GenBank/DDBJ databases">
        <authorList>
            <person name="Dougan E. K."/>
            <person name="Rhodes N."/>
            <person name="Thang M."/>
            <person name="Chan C."/>
        </authorList>
    </citation>
    <scope>NUCLEOTIDE SEQUENCE</scope>
</reference>
<dbReference type="SUPFAM" id="SSF51735">
    <property type="entry name" value="NAD(P)-binding Rossmann-fold domains"/>
    <property type="match status" value="1"/>
</dbReference>
<evidence type="ECO:0000259" key="5">
    <source>
        <dbReference type="Pfam" id="PF01073"/>
    </source>
</evidence>
<evidence type="ECO:0000256" key="2">
    <source>
        <dbReference type="ARBA" id="ARBA00023002"/>
    </source>
</evidence>
<evidence type="ECO:0000256" key="3">
    <source>
        <dbReference type="RuleBase" id="RU004475"/>
    </source>
</evidence>
<proteinExistence type="inferred from homology"/>
<organism evidence="6 7">
    <name type="scientific">Polarella glacialis</name>
    <name type="common">Dinoflagellate</name>
    <dbReference type="NCBI Taxonomy" id="89957"/>
    <lineage>
        <taxon>Eukaryota</taxon>
        <taxon>Sar</taxon>
        <taxon>Alveolata</taxon>
        <taxon>Dinophyceae</taxon>
        <taxon>Suessiales</taxon>
        <taxon>Suessiaceae</taxon>
        <taxon>Polarella</taxon>
    </lineage>
</organism>
<dbReference type="EMBL" id="CAJNNW010025687">
    <property type="protein sequence ID" value="CAE8678441.1"/>
    <property type="molecule type" value="Genomic_DNA"/>
</dbReference>
<dbReference type="InterPro" id="IPR036291">
    <property type="entry name" value="NAD(P)-bd_dom_sf"/>
</dbReference>
<feature type="domain" description="3-beta hydroxysteroid dehydrogenase/isomerase" evidence="5">
    <location>
        <begin position="27"/>
        <end position="266"/>
    </location>
</feature>
<gene>
    <name evidence="6" type="ORF">PGLA2088_LOCUS20808</name>
</gene>
<comment type="similarity">
    <text evidence="1 3">Belongs to the 3-beta-HSD family.</text>
</comment>
<evidence type="ECO:0000313" key="7">
    <source>
        <dbReference type="Proteomes" id="UP000626109"/>
    </source>
</evidence>
<feature type="compositionally biased region" description="Low complexity" evidence="4">
    <location>
        <begin position="358"/>
        <end position="387"/>
    </location>
</feature>
<dbReference type="GO" id="GO:0006694">
    <property type="term" value="P:steroid biosynthetic process"/>
    <property type="evidence" value="ECO:0007669"/>
    <property type="project" value="InterPro"/>
</dbReference>
<feature type="region of interest" description="Disordered" evidence="4">
    <location>
        <begin position="345"/>
        <end position="387"/>
    </location>
</feature>
<sequence length="387" mass="42414">MVTAPALSLLQRAAAEKSHPPVPANCVVTGGSGFVGQRLVEMLVERGANRVVSFDILPQPPSAWQDPRIEYVQGDLRDAESVAAAMKGADCVWHLGAAVGPFHPWQLYQDVNLGGTKHVLEGCKRHKVPKIVMSSSPSTRFDGSDIEGLSETDLPKLPQQTYMQEYAATKAAGEMLLTQSCCDELMTIAIAPHQVYGPRDTLFMPNMMQTAAMGRLRVFGSGQNKICFTHVDNYCHGLILGESALYKGSPALAQFYICTDAETHRHPEGYCYLWEEVDRAAVGLGFDSVSAKTHLPVVLLTPLAYICDFTGWIVGKKMKLTPFVVRLLTMHRWFSFERAERDLGYKPSSRSRRATRKPSSGSRRSGSPRTLTGVAQAATAASTRAPR</sequence>
<evidence type="ECO:0000256" key="1">
    <source>
        <dbReference type="ARBA" id="ARBA00009219"/>
    </source>
</evidence>
<name>A0A813JLZ6_POLGL</name>
<evidence type="ECO:0000256" key="4">
    <source>
        <dbReference type="SAM" id="MobiDB-lite"/>
    </source>
</evidence>
<dbReference type="PANTHER" id="PTHR43245:SF51">
    <property type="entry name" value="SHORT CHAIN DEHYDROGENASE_REDUCTASE FAMILY 42E, MEMBER 2"/>
    <property type="match status" value="1"/>
</dbReference>
<dbReference type="Gene3D" id="3.40.50.720">
    <property type="entry name" value="NAD(P)-binding Rossmann-like Domain"/>
    <property type="match status" value="1"/>
</dbReference>
<dbReference type="Proteomes" id="UP000626109">
    <property type="component" value="Unassembled WGS sequence"/>
</dbReference>
<dbReference type="InterPro" id="IPR002225">
    <property type="entry name" value="3Beta_OHSteriod_DH/Estase"/>
</dbReference>
<accession>A0A813JLZ6</accession>
<dbReference type="PANTHER" id="PTHR43245">
    <property type="entry name" value="BIFUNCTIONAL POLYMYXIN RESISTANCE PROTEIN ARNA"/>
    <property type="match status" value="1"/>
</dbReference>
<dbReference type="AlphaFoldDB" id="A0A813JLZ6"/>
<dbReference type="GO" id="GO:0016616">
    <property type="term" value="F:oxidoreductase activity, acting on the CH-OH group of donors, NAD or NADP as acceptor"/>
    <property type="evidence" value="ECO:0007669"/>
    <property type="project" value="InterPro"/>
</dbReference>
<dbReference type="InterPro" id="IPR050177">
    <property type="entry name" value="Lipid_A_modif_metabolic_enz"/>
</dbReference>
<dbReference type="Pfam" id="PF01073">
    <property type="entry name" value="3Beta_HSD"/>
    <property type="match status" value="1"/>
</dbReference>
<evidence type="ECO:0000313" key="6">
    <source>
        <dbReference type="EMBL" id="CAE8678441.1"/>
    </source>
</evidence>
<protein>
    <recommendedName>
        <fullName evidence="5">3-beta hydroxysteroid dehydrogenase/isomerase domain-containing protein</fullName>
    </recommendedName>
</protein>
<comment type="caution">
    <text evidence="6">The sequence shown here is derived from an EMBL/GenBank/DDBJ whole genome shotgun (WGS) entry which is preliminary data.</text>
</comment>
<keyword evidence="2 3" id="KW-0560">Oxidoreductase</keyword>